<dbReference type="Proteomes" id="UP001162483">
    <property type="component" value="Unassembled WGS sequence"/>
</dbReference>
<protein>
    <recommendedName>
        <fullName evidence="1">Iodothyronine deiodinase</fullName>
    </recommendedName>
</protein>
<evidence type="ECO:0000313" key="4">
    <source>
        <dbReference type="Proteomes" id="UP001162483"/>
    </source>
</evidence>
<comment type="function">
    <text evidence="1">Responsible for the deiodination of T4 (3,5,3',5'-tetraiodothyronine).</text>
</comment>
<dbReference type="Gene3D" id="3.40.30.10">
    <property type="entry name" value="Glutaredoxin"/>
    <property type="match status" value="1"/>
</dbReference>
<keyword evidence="1" id="KW-0893">Thyroid hormones biosynthesis</keyword>
<evidence type="ECO:0000256" key="2">
    <source>
        <dbReference type="SAM" id="MobiDB-lite"/>
    </source>
</evidence>
<name>A0ABN9HPG1_9NEOB</name>
<reference evidence="3" key="1">
    <citation type="submission" date="2023-05" db="EMBL/GenBank/DDBJ databases">
        <authorList>
            <person name="Stuckert A."/>
        </authorList>
    </citation>
    <scope>NUCLEOTIDE SEQUENCE</scope>
</reference>
<keyword evidence="1" id="KW-0712">Selenocysteine</keyword>
<sequence>MARLQAYQRLATQRLDIADFLLVYIEEAHPSPTAGSAPTPPTRSRPTSACRTGSAPLSSCSRGPPGAGWWWTPCPTPPTPPTAPTSRGSTSSWTERVVYQGGRGPEGYKIGELRNWLDRYQNRATANGALVIQV</sequence>
<comment type="caution">
    <text evidence="3">The sequence shown here is derived from an EMBL/GenBank/DDBJ whole genome shotgun (WGS) entry which is preliminary data.</text>
</comment>
<dbReference type="Pfam" id="PF00837">
    <property type="entry name" value="T4_deiodinase"/>
    <property type="match status" value="1"/>
</dbReference>
<gene>
    <name evidence="3" type="ORF">SPARVUS_LOCUS16140866</name>
</gene>
<comment type="similarity">
    <text evidence="1">Belongs to the iodothyronine deiodinase family.</text>
</comment>
<keyword evidence="1" id="KW-0560">Oxidoreductase</keyword>
<evidence type="ECO:0000313" key="3">
    <source>
        <dbReference type="EMBL" id="CAI9621393.1"/>
    </source>
</evidence>
<keyword evidence="4" id="KW-1185">Reference proteome</keyword>
<proteinExistence type="inferred from homology"/>
<evidence type="ECO:0000256" key="1">
    <source>
        <dbReference type="RuleBase" id="RU000676"/>
    </source>
</evidence>
<dbReference type="InterPro" id="IPR000643">
    <property type="entry name" value="Iodothyronine_deiodinase"/>
</dbReference>
<feature type="compositionally biased region" description="Low complexity" evidence="2">
    <location>
        <begin position="62"/>
        <end position="73"/>
    </location>
</feature>
<dbReference type="PANTHER" id="PTHR11781">
    <property type="entry name" value="IODOTHYRONINE DEIODINASE"/>
    <property type="match status" value="1"/>
</dbReference>
<feature type="compositionally biased region" description="Pro residues" evidence="2">
    <location>
        <begin position="74"/>
        <end position="83"/>
    </location>
</feature>
<organism evidence="3 4">
    <name type="scientific">Staurois parvus</name>
    <dbReference type="NCBI Taxonomy" id="386267"/>
    <lineage>
        <taxon>Eukaryota</taxon>
        <taxon>Metazoa</taxon>
        <taxon>Chordata</taxon>
        <taxon>Craniata</taxon>
        <taxon>Vertebrata</taxon>
        <taxon>Euteleostomi</taxon>
        <taxon>Amphibia</taxon>
        <taxon>Batrachia</taxon>
        <taxon>Anura</taxon>
        <taxon>Neobatrachia</taxon>
        <taxon>Ranoidea</taxon>
        <taxon>Ranidae</taxon>
        <taxon>Staurois</taxon>
    </lineage>
</organism>
<dbReference type="EMBL" id="CATNWA010021109">
    <property type="protein sequence ID" value="CAI9621393.1"/>
    <property type="molecule type" value="Genomic_DNA"/>
</dbReference>
<dbReference type="PANTHER" id="PTHR11781:SF4">
    <property type="entry name" value="THYROXINE 5-DEIODINASE"/>
    <property type="match status" value="1"/>
</dbReference>
<feature type="region of interest" description="Disordered" evidence="2">
    <location>
        <begin position="29"/>
        <end position="93"/>
    </location>
</feature>
<accession>A0ABN9HPG1</accession>